<sequence length="115" mass="12565">MECQWDSFTWTWIVMLVHCKELLLSSPPCAAPRTLFPLEKVDGGRNSRHGAARMSERSLVENRAGCARVCGTQGWERDSVRARGGPGLRGKCALFTGNKLPSQAVPLCVLHSPSA</sequence>
<evidence type="ECO:0000313" key="1">
    <source>
        <dbReference type="EMBL" id="KAH8012571.1"/>
    </source>
</evidence>
<reference evidence="1" key="1">
    <citation type="submission" date="2021-08" db="EMBL/GenBank/DDBJ databases">
        <title>The first chromosome-level gecko genome reveals the dynamic sex chromosomes of Neotropical dwarf geckos (Sphaerodactylidae: Sphaerodactylus).</title>
        <authorList>
            <person name="Pinto B.J."/>
            <person name="Keating S.E."/>
            <person name="Gamble T."/>
        </authorList>
    </citation>
    <scope>NUCLEOTIDE SEQUENCE</scope>
    <source>
        <strain evidence="1">TG3544</strain>
    </source>
</reference>
<protein>
    <submittedName>
        <fullName evidence="1">Uncharacterized protein</fullName>
    </submittedName>
</protein>
<evidence type="ECO:0000313" key="2">
    <source>
        <dbReference type="Proteomes" id="UP000827872"/>
    </source>
</evidence>
<comment type="caution">
    <text evidence="1">The sequence shown here is derived from an EMBL/GenBank/DDBJ whole genome shotgun (WGS) entry which is preliminary data.</text>
</comment>
<accession>A0ACB8FZN1</accession>
<proteinExistence type="predicted"/>
<name>A0ACB8FZN1_9SAUR</name>
<dbReference type="EMBL" id="CM037626">
    <property type="protein sequence ID" value="KAH8012571.1"/>
    <property type="molecule type" value="Genomic_DNA"/>
</dbReference>
<keyword evidence="2" id="KW-1185">Reference proteome</keyword>
<dbReference type="Proteomes" id="UP000827872">
    <property type="component" value="Linkage Group LG13"/>
</dbReference>
<organism evidence="1 2">
    <name type="scientific">Sphaerodactylus townsendi</name>
    <dbReference type="NCBI Taxonomy" id="933632"/>
    <lineage>
        <taxon>Eukaryota</taxon>
        <taxon>Metazoa</taxon>
        <taxon>Chordata</taxon>
        <taxon>Craniata</taxon>
        <taxon>Vertebrata</taxon>
        <taxon>Euteleostomi</taxon>
        <taxon>Lepidosauria</taxon>
        <taxon>Squamata</taxon>
        <taxon>Bifurcata</taxon>
        <taxon>Gekkota</taxon>
        <taxon>Sphaerodactylidae</taxon>
        <taxon>Sphaerodactylus</taxon>
    </lineage>
</organism>
<gene>
    <name evidence="1" type="ORF">K3G42_018755</name>
</gene>